<dbReference type="InterPro" id="IPR000682">
    <property type="entry name" value="PCMT"/>
</dbReference>
<dbReference type="CDD" id="cd02440">
    <property type="entry name" value="AdoMet_MTases"/>
    <property type="match status" value="1"/>
</dbReference>
<comment type="catalytic activity">
    <reaction evidence="7">
        <text>[protein]-L-isoaspartate + S-adenosyl-L-methionine = [protein]-L-isoaspartate alpha-methyl ester + S-adenosyl-L-homocysteine</text>
        <dbReference type="Rhea" id="RHEA:12705"/>
        <dbReference type="Rhea" id="RHEA-COMP:12143"/>
        <dbReference type="Rhea" id="RHEA-COMP:12144"/>
        <dbReference type="ChEBI" id="CHEBI:57856"/>
        <dbReference type="ChEBI" id="CHEBI:59789"/>
        <dbReference type="ChEBI" id="CHEBI:90596"/>
        <dbReference type="ChEBI" id="CHEBI:90598"/>
        <dbReference type="EC" id="2.1.1.77"/>
    </reaction>
</comment>
<dbReference type="PROSITE" id="PS01279">
    <property type="entry name" value="PCMT"/>
    <property type="match status" value="1"/>
</dbReference>
<evidence type="ECO:0000313" key="9">
    <source>
        <dbReference type="EMBL" id="GLI64190.1"/>
    </source>
</evidence>
<dbReference type="Proteomes" id="UP001165090">
    <property type="component" value="Unassembled WGS sequence"/>
</dbReference>
<evidence type="ECO:0000256" key="1">
    <source>
        <dbReference type="ARBA" id="ARBA00004496"/>
    </source>
</evidence>
<dbReference type="SUPFAM" id="SSF53335">
    <property type="entry name" value="S-adenosyl-L-methionine-dependent methyltransferases"/>
    <property type="match status" value="1"/>
</dbReference>
<dbReference type="NCBIfam" id="TIGR00080">
    <property type="entry name" value="pimt"/>
    <property type="match status" value="1"/>
</dbReference>
<keyword evidence="4 7" id="KW-0489">Methyltransferase</keyword>
<feature type="region of interest" description="Disordered" evidence="8">
    <location>
        <begin position="239"/>
        <end position="260"/>
    </location>
</feature>
<keyword evidence="10" id="KW-1185">Reference proteome</keyword>
<accession>A0ABQ5S3P1</accession>
<dbReference type="InterPro" id="IPR029063">
    <property type="entry name" value="SAM-dependent_MTases_sf"/>
</dbReference>
<keyword evidence="6 7" id="KW-0949">S-adenosyl-L-methionine</keyword>
<evidence type="ECO:0000256" key="8">
    <source>
        <dbReference type="SAM" id="MobiDB-lite"/>
    </source>
</evidence>
<dbReference type="Gene3D" id="3.40.50.150">
    <property type="entry name" value="Vaccinia Virus protein VP39"/>
    <property type="match status" value="1"/>
</dbReference>
<comment type="caution">
    <text evidence="9">The sequence shown here is derived from an EMBL/GenBank/DDBJ whole genome shotgun (WGS) entry which is preliminary data.</text>
</comment>
<keyword evidence="3" id="KW-0963">Cytoplasm</keyword>
<dbReference type="PANTHER" id="PTHR11579">
    <property type="entry name" value="PROTEIN-L-ISOASPARTATE O-METHYLTRANSFERASE"/>
    <property type="match status" value="1"/>
</dbReference>
<gene>
    <name evidence="9" type="ORF">VaNZ11_007372</name>
</gene>
<evidence type="ECO:0000256" key="5">
    <source>
        <dbReference type="ARBA" id="ARBA00022679"/>
    </source>
</evidence>
<evidence type="ECO:0000256" key="7">
    <source>
        <dbReference type="RuleBase" id="RU003802"/>
    </source>
</evidence>
<protein>
    <recommendedName>
        <fullName evidence="7">Protein-L-isoaspartate O-methyltransferase</fullName>
        <ecNumber evidence="7">2.1.1.77</ecNumber>
    </recommendedName>
</protein>
<dbReference type="PANTHER" id="PTHR11579:SF0">
    <property type="entry name" value="PROTEIN-L-ISOASPARTATE(D-ASPARTATE) O-METHYLTRANSFERASE"/>
    <property type="match status" value="1"/>
</dbReference>
<proteinExistence type="inferred from homology"/>
<evidence type="ECO:0000256" key="6">
    <source>
        <dbReference type="ARBA" id="ARBA00022691"/>
    </source>
</evidence>
<evidence type="ECO:0000256" key="3">
    <source>
        <dbReference type="ARBA" id="ARBA00022490"/>
    </source>
</evidence>
<organism evidence="9 10">
    <name type="scientific">Volvox africanus</name>
    <dbReference type="NCBI Taxonomy" id="51714"/>
    <lineage>
        <taxon>Eukaryota</taxon>
        <taxon>Viridiplantae</taxon>
        <taxon>Chlorophyta</taxon>
        <taxon>core chlorophytes</taxon>
        <taxon>Chlorophyceae</taxon>
        <taxon>CS clade</taxon>
        <taxon>Chlamydomonadales</taxon>
        <taxon>Volvocaceae</taxon>
        <taxon>Volvox</taxon>
    </lineage>
</organism>
<evidence type="ECO:0000313" key="10">
    <source>
        <dbReference type="Proteomes" id="UP001165090"/>
    </source>
</evidence>
<sequence length="260" mass="27270">MSWTCHGSSNSSMVAALKRAGLIHNPEVEAAMLAVDRGLFVPPGQSPYQDSPQLLGFGATISAPHMHAACVELLRAQIKPGARVLDVGSGSGYLTLIFAHLANRGPGARVVGVEHIKELVDASHQSTAAIPWAQQMMRDDALRLLKGDGYAGFAEWAPFDAIHVGAAAPAVPPVLVDQLAPGGRLVVPVGPEGGPQQLVVLDKDMAGRVSTWNEMGVMYVPLTTEEAQRGKAALMAAFKKGPSPGDLDGCEMGRSRSPGR</sequence>
<evidence type="ECO:0000256" key="4">
    <source>
        <dbReference type="ARBA" id="ARBA00022603"/>
    </source>
</evidence>
<comment type="similarity">
    <text evidence="2 7">Belongs to the methyltransferase superfamily. L-isoaspartyl/D-aspartyl protein methyltransferase family.</text>
</comment>
<dbReference type="EMBL" id="BSDZ01000017">
    <property type="protein sequence ID" value="GLI64190.1"/>
    <property type="molecule type" value="Genomic_DNA"/>
</dbReference>
<evidence type="ECO:0000256" key="2">
    <source>
        <dbReference type="ARBA" id="ARBA00005369"/>
    </source>
</evidence>
<dbReference type="Pfam" id="PF01135">
    <property type="entry name" value="PCMT"/>
    <property type="match status" value="1"/>
</dbReference>
<keyword evidence="5 7" id="KW-0808">Transferase</keyword>
<reference evidence="9 10" key="1">
    <citation type="journal article" date="2023" name="IScience">
        <title>Expanded male sex-determining region conserved during the evolution of homothallism in the green alga Volvox.</title>
        <authorList>
            <person name="Yamamoto K."/>
            <person name="Matsuzaki R."/>
            <person name="Mahakham W."/>
            <person name="Heman W."/>
            <person name="Sekimoto H."/>
            <person name="Kawachi M."/>
            <person name="Minakuchi Y."/>
            <person name="Toyoda A."/>
            <person name="Nozaki H."/>
        </authorList>
    </citation>
    <scope>NUCLEOTIDE SEQUENCE [LARGE SCALE GENOMIC DNA]</scope>
    <source>
        <strain evidence="9 10">NIES-4468</strain>
    </source>
</reference>
<dbReference type="EC" id="2.1.1.77" evidence="7"/>
<comment type="subcellular location">
    <subcellularLocation>
        <location evidence="1">Cytoplasm</location>
    </subcellularLocation>
</comment>
<name>A0ABQ5S3P1_9CHLO</name>